<name>A0YDZ9_9GAMM</name>
<dbReference type="Gene3D" id="1.20.5.300">
    <property type="match status" value="1"/>
</dbReference>
<evidence type="ECO:0000313" key="2">
    <source>
        <dbReference type="Proteomes" id="UP000004931"/>
    </source>
</evidence>
<keyword evidence="2" id="KW-1185">Reference proteome</keyword>
<dbReference type="Pfam" id="PF11172">
    <property type="entry name" value="DUF2959"/>
    <property type="match status" value="1"/>
</dbReference>
<dbReference type="eggNOG" id="ENOG502ZBMT">
    <property type="taxonomic scope" value="Bacteria"/>
</dbReference>
<organism evidence="1 2">
    <name type="scientific">marine gamma proteobacterium HTCC2143</name>
    <dbReference type="NCBI Taxonomy" id="247633"/>
    <lineage>
        <taxon>Bacteria</taxon>
        <taxon>Pseudomonadati</taxon>
        <taxon>Pseudomonadota</taxon>
        <taxon>Gammaproteobacteria</taxon>
        <taxon>Cellvibrionales</taxon>
        <taxon>Spongiibacteraceae</taxon>
        <taxon>BD1-7 clade</taxon>
    </lineage>
</organism>
<accession>A0YDZ9</accession>
<protein>
    <submittedName>
        <fullName evidence="1">Uncharacterized protein</fullName>
    </submittedName>
</protein>
<comment type="caution">
    <text evidence="1">The sequence shown here is derived from an EMBL/GenBank/DDBJ whole genome shotgun (WGS) entry which is preliminary data.</text>
</comment>
<dbReference type="Proteomes" id="UP000004931">
    <property type="component" value="Unassembled WGS sequence"/>
</dbReference>
<dbReference type="STRING" id="247633.GP2143_10562"/>
<sequence>MKQIISLVIIAVTLLISGCESTYYAAMEEIGIPKRDILIDRIEETREAQKDGQEQFKSALEQFKSVVNFEGGDLEDLYNDLNGEYENSVAAADDIRNRIDKVDSVATALFEEWEEELTLYTNASFRRESQRQLSGTKNRYRRLLSAMRNAEKSIDPVLNTLRDNTLFLKHNLNARAISSLKGELSTINSNVSSLIAAMEKAIRESDSFIKQLKDGEE</sequence>
<gene>
    <name evidence="1" type="ORF">GP2143_10562</name>
</gene>
<reference evidence="1 2" key="1">
    <citation type="journal article" date="2010" name="J. Bacteriol.">
        <title>Genome sequence of the oligotrophic marine Gammaproteobacterium HTCC2143, isolated from the Oregon Coast.</title>
        <authorList>
            <person name="Oh H.M."/>
            <person name="Kang I."/>
            <person name="Ferriera S."/>
            <person name="Giovannoni S.J."/>
            <person name="Cho J.C."/>
        </authorList>
    </citation>
    <scope>NUCLEOTIDE SEQUENCE [LARGE SCALE GENOMIC DNA]</scope>
    <source>
        <strain evidence="1 2">HTCC2143</strain>
    </source>
</reference>
<evidence type="ECO:0000313" key="1">
    <source>
        <dbReference type="EMBL" id="EAW31033.1"/>
    </source>
</evidence>
<proteinExistence type="predicted"/>
<dbReference type="EMBL" id="AAVT01000005">
    <property type="protein sequence ID" value="EAW31033.1"/>
    <property type="molecule type" value="Genomic_DNA"/>
</dbReference>
<dbReference type="AlphaFoldDB" id="A0YDZ9"/>
<dbReference type="InterPro" id="IPR021342">
    <property type="entry name" value="DUF2959"/>
</dbReference>
<dbReference type="InterPro" id="IPR043473">
    <property type="entry name" value="S2_sf_CoV"/>
</dbReference>
<dbReference type="SUPFAM" id="SSF111474">
    <property type="entry name" value="Coronavirus S2 glycoprotein"/>
    <property type="match status" value="1"/>
</dbReference>
<dbReference type="OrthoDB" id="9780401at2"/>
<dbReference type="PROSITE" id="PS51257">
    <property type="entry name" value="PROKAR_LIPOPROTEIN"/>
    <property type="match status" value="1"/>
</dbReference>